<reference evidence="2 3" key="1">
    <citation type="submission" date="2013-11" db="EMBL/GenBank/DDBJ databases">
        <title>Draft genome of the bovine lungworm Dictyocaulus viviparus.</title>
        <authorList>
            <person name="Mitreva M."/>
        </authorList>
    </citation>
    <scope>NUCLEOTIDE SEQUENCE [LARGE SCALE GENOMIC DNA]</scope>
    <source>
        <strain evidence="2 3">HannoverDv2000</strain>
    </source>
</reference>
<dbReference type="GO" id="GO:0005096">
    <property type="term" value="F:GTPase activator activity"/>
    <property type="evidence" value="ECO:0007669"/>
    <property type="project" value="InterPro"/>
</dbReference>
<proteinExistence type="predicted"/>
<reference evidence="3" key="2">
    <citation type="journal article" date="2016" name="Sci. Rep.">
        <title>Dictyocaulus viviparus genome, variome and transcriptome elucidate lungworm biology and support future intervention.</title>
        <authorList>
            <person name="McNulty S.N."/>
            <person name="Strube C."/>
            <person name="Rosa B.A."/>
            <person name="Martin J.C."/>
            <person name="Tyagi R."/>
            <person name="Choi Y.J."/>
            <person name="Wang Q."/>
            <person name="Hallsworth Pepin K."/>
            <person name="Zhang X."/>
            <person name="Ozersky P."/>
            <person name="Wilson R.K."/>
            <person name="Sternberg P.W."/>
            <person name="Gasser R.B."/>
            <person name="Mitreva M."/>
        </authorList>
    </citation>
    <scope>NUCLEOTIDE SEQUENCE [LARGE SCALE GENOMIC DNA]</scope>
    <source>
        <strain evidence="3">HannoverDv2000</strain>
    </source>
</reference>
<evidence type="ECO:0000313" key="2">
    <source>
        <dbReference type="EMBL" id="KJH41150.1"/>
    </source>
</evidence>
<dbReference type="PROSITE" id="PS50010">
    <property type="entry name" value="DH_2"/>
    <property type="match status" value="1"/>
</dbReference>
<dbReference type="InterPro" id="IPR026817">
    <property type="entry name" value="Ect2"/>
</dbReference>
<dbReference type="AlphaFoldDB" id="A0A0D8X977"/>
<dbReference type="Proteomes" id="UP000053766">
    <property type="component" value="Unassembled WGS sequence"/>
</dbReference>
<dbReference type="GO" id="GO:0000281">
    <property type="term" value="P:mitotic cytokinesis"/>
    <property type="evidence" value="ECO:0007669"/>
    <property type="project" value="TreeGrafter"/>
</dbReference>
<dbReference type="EMBL" id="KN716892">
    <property type="protein sequence ID" value="KJH41150.1"/>
    <property type="molecule type" value="Genomic_DNA"/>
</dbReference>
<dbReference type="GO" id="GO:0005634">
    <property type="term" value="C:nucleus"/>
    <property type="evidence" value="ECO:0007669"/>
    <property type="project" value="InterPro"/>
</dbReference>
<dbReference type="Gene3D" id="1.20.900.10">
    <property type="entry name" value="Dbl homology (DH) domain"/>
    <property type="match status" value="1"/>
</dbReference>
<dbReference type="PANTHER" id="PTHR16777">
    <property type="entry name" value="PROTEIN ECT2"/>
    <property type="match status" value="1"/>
</dbReference>
<sequence>MSISRQLQNSEKKILPSYFCCLNDAKECSKDFKRNTFKDLLIRPVQRIPTLIVLLKELEKRSERKSEKVKEAIMLMDKVVSRANDVRAQNDDFIEQFSFFNEVEGVPPHVVCSRRKMLMSVEANSICGTLEWHNLNRRKVKIILYNDMIMVCKVRSTSDRPGTLNRLTKRTSFSNLNDQRKQLCYSR</sequence>
<gene>
    <name evidence="2" type="ORF">DICVIV_12878</name>
</gene>
<evidence type="ECO:0000313" key="3">
    <source>
        <dbReference type="Proteomes" id="UP000053766"/>
    </source>
</evidence>
<dbReference type="STRING" id="29172.A0A0D8X977"/>
<dbReference type="GO" id="GO:0005085">
    <property type="term" value="F:guanyl-nucleotide exchange factor activity"/>
    <property type="evidence" value="ECO:0007669"/>
    <property type="project" value="InterPro"/>
</dbReference>
<protein>
    <recommendedName>
        <fullName evidence="1">DH domain-containing protein</fullName>
    </recommendedName>
</protein>
<dbReference type="SUPFAM" id="SSF48065">
    <property type="entry name" value="DBL homology domain (DH-domain)"/>
    <property type="match status" value="1"/>
</dbReference>
<name>A0A0D8X977_DICVI</name>
<feature type="domain" description="DH" evidence="1">
    <location>
        <begin position="1"/>
        <end position="86"/>
    </location>
</feature>
<accession>A0A0D8X977</accession>
<dbReference type="OrthoDB" id="9997817at2759"/>
<organism evidence="2 3">
    <name type="scientific">Dictyocaulus viviparus</name>
    <name type="common">Bovine lungworm</name>
    <dbReference type="NCBI Taxonomy" id="29172"/>
    <lineage>
        <taxon>Eukaryota</taxon>
        <taxon>Metazoa</taxon>
        <taxon>Ecdysozoa</taxon>
        <taxon>Nematoda</taxon>
        <taxon>Chromadorea</taxon>
        <taxon>Rhabditida</taxon>
        <taxon>Rhabditina</taxon>
        <taxon>Rhabditomorpha</taxon>
        <taxon>Strongyloidea</taxon>
        <taxon>Metastrongylidae</taxon>
        <taxon>Dictyocaulus</taxon>
    </lineage>
</organism>
<evidence type="ECO:0000259" key="1">
    <source>
        <dbReference type="PROSITE" id="PS50010"/>
    </source>
</evidence>
<keyword evidence="3" id="KW-1185">Reference proteome</keyword>
<dbReference type="GO" id="GO:0005938">
    <property type="term" value="C:cell cortex"/>
    <property type="evidence" value="ECO:0007669"/>
    <property type="project" value="TreeGrafter"/>
</dbReference>
<dbReference type="GO" id="GO:2000431">
    <property type="term" value="P:regulation of cytokinesis, actomyosin contractile ring assembly"/>
    <property type="evidence" value="ECO:0007669"/>
    <property type="project" value="InterPro"/>
</dbReference>
<dbReference type="Pfam" id="PF00621">
    <property type="entry name" value="RhoGEF"/>
    <property type="match status" value="1"/>
</dbReference>
<dbReference type="GO" id="GO:0007399">
    <property type="term" value="P:nervous system development"/>
    <property type="evidence" value="ECO:0007669"/>
    <property type="project" value="TreeGrafter"/>
</dbReference>
<dbReference type="InterPro" id="IPR000219">
    <property type="entry name" value="DH_dom"/>
</dbReference>
<dbReference type="InterPro" id="IPR035899">
    <property type="entry name" value="DBL_dom_sf"/>
</dbReference>
<dbReference type="PANTHER" id="PTHR16777:SF2">
    <property type="entry name" value="PROTEIN ECT2"/>
    <property type="match status" value="1"/>
</dbReference>